<reference evidence="1" key="1">
    <citation type="submission" date="2018-02" db="EMBL/GenBank/DDBJ databases">
        <title>Rhizophora mucronata_Transcriptome.</title>
        <authorList>
            <person name="Meera S.P."/>
            <person name="Sreeshan A."/>
            <person name="Augustine A."/>
        </authorList>
    </citation>
    <scope>NUCLEOTIDE SEQUENCE</scope>
    <source>
        <tissue evidence="1">Leaf</tissue>
    </source>
</reference>
<proteinExistence type="predicted"/>
<evidence type="ECO:0000313" key="1">
    <source>
        <dbReference type="EMBL" id="MBX47154.1"/>
    </source>
</evidence>
<organism evidence="1">
    <name type="scientific">Rhizophora mucronata</name>
    <name type="common">Asiatic mangrove</name>
    <dbReference type="NCBI Taxonomy" id="61149"/>
    <lineage>
        <taxon>Eukaryota</taxon>
        <taxon>Viridiplantae</taxon>
        <taxon>Streptophyta</taxon>
        <taxon>Embryophyta</taxon>
        <taxon>Tracheophyta</taxon>
        <taxon>Spermatophyta</taxon>
        <taxon>Magnoliopsida</taxon>
        <taxon>eudicotyledons</taxon>
        <taxon>Gunneridae</taxon>
        <taxon>Pentapetalae</taxon>
        <taxon>rosids</taxon>
        <taxon>fabids</taxon>
        <taxon>Malpighiales</taxon>
        <taxon>Rhizophoraceae</taxon>
        <taxon>Rhizophora</taxon>
    </lineage>
</organism>
<sequence length="21" mass="2507">MFTINLVLIFLMLNAFFNNKC</sequence>
<dbReference type="AlphaFoldDB" id="A0A2P2NXI8"/>
<protein>
    <submittedName>
        <fullName evidence="1">Uncharacterized protein</fullName>
    </submittedName>
</protein>
<dbReference type="EMBL" id="GGEC01066670">
    <property type="protein sequence ID" value="MBX47154.1"/>
    <property type="molecule type" value="Transcribed_RNA"/>
</dbReference>
<accession>A0A2P2NXI8</accession>
<name>A0A2P2NXI8_RHIMU</name>